<comment type="caution">
    <text evidence="1">The sequence shown here is derived from an EMBL/GenBank/DDBJ whole genome shotgun (WGS) entry which is preliminary data.</text>
</comment>
<protein>
    <submittedName>
        <fullName evidence="1">Uncharacterized protein</fullName>
    </submittedName>
</protein>
<dbReference type="InterPro" id="IPR044517">
    <property type="entry name" value="PHOX1-4"/>
</dbReference>
<organism evidence="1 2">
    <name type="scientific">Carex littledalei</name>
    <dbReference type="NCBI Taxonomy" id="544730"/>
    <lineage>
        <taxon>Eukaryota</taxon>
        <taxon>Viridiplantae</taxon>
        <taxon>Streptophyta</taxon>
        <taxon>Embryophyta</taxon>
        <taxon>Tracheophyta</taxon>
        <taxon>Spermatophyta</taxon>
        <taxon>Magnoliopsida</taxon>
        <taxon>Liliopsida</taxon>
        <taxon>Poales</taxon>
        <taxon>Cyperaceae</taxon>
        <taxon>Cyperoideae</taxon>
        <taxon>Cariceae</taxon>
        <taxon>Carex</taxon>
        <taxon>Carex subgen. Euthyceras</taxon>
    </lineage>
</organism>
<gene>
    <name evidence="1" type="ORF">FCM35_KLT22371</name>
</gene>
<sequence>MGMKLYSEAIEHTVTCEEAQEIFEVAQGKFQEMAAVAFFSWGNIHMSQARKRLPLTEEDELVPVRVKEAYEWGRQEYTRAGKRYNEALNVKPDFFEGYLAIALEKFEHAKLCWNYVINSKIDLEQSCIEVLEMFNKAEDSIEKGSALWEEIERRQTKEMPKDNRGNLEGRRAKKALGHGLGDRLVGTVEERNRRIFSQLNKPEIILINAASVDVHNWMLFI</sequence>
<dbReference type="AlphaFoldDB" id="A0A833QFR4"/>
<evidence type="ECO:0000313" key="1">
    <source>
        <dbReference type="EMBL" id="KAF3319972.1"/>
    </source>
</evidence>
<proteinExistence type="predicted"/>
<dbReference type="PANTHER" id="PTHR46183:SF4">
    <property type="entry name" value="PROTEIN PHOX4"/>
    <property type="match status" value="1"/>
</dbReference>
<keyword evidence="2" id="KW-1185">Reference proteome</keyword>
<evidence type="ECO:0000313" key="2">
    <source>
        <dbReference type="Proteomes" id="UP000623129"/>
    </source>
</evidence>
<dbReference type="Proteomes" id="UP000623129">
    <property type="component" value="Unassembled WGS sequence"/>
</dbReference>
<accession>A0A833QFR4</accession>
<dbReference type="OrthoDB" id="1718322at2759"/>
<dbReference type="EMBL" id="SWLB01000178">
    <property type="protein sequence ID" value="KAF3319972.1"/>
    <property type="molecule type" value="Genomic_DNA"/>
</dbReference>
<name>A0A833QFR4_9POAL</name>
<reference evidence="1" key="1">
    <citation type="submission" date="2020-01" db="EMBL/GenBank/DDBJ databases">
        <title>Genome sequence of Kobresia littledalei, the first chromosome-level genome in the family Cyperaceae.</title>
        <authorList>
            <person name="Qu G."/>
        </authorList>
    </citation>
    <scope>NUCLEOTIDE SEQUENCE</scope>
    <source>
        <strain evidence="1">C.B.Clarke</strain>
        <tissue evidence="1">Leaf</tissue>
    </source>
</reference>
<dbReference type="PANTHER" id="PTHR46183">
    <property type="entry name" value="PROTEIN CLMP1"/>
    <property type="match status" value="1"/>
</dbReference>